<reference evidence="8" key="1">
    <citation type="submission" date="2022-06" db="EMBL/GenBank/DDBJ databases">
        <title>Genomic Encyclopedia of Archaeal and Bacterial Type Strains, Phase II (KMG-II): from individual species to whole genera.</title>
        <authorList>
            <person name="Goeker M."/>
        </authorList>
    </citation>
    <scope>NUCLEOTIDE SEQUENCE</scope>
    <source>
        <strain evidence="8">DSM 43935</strain>
    </source>
</reference>
<proteinExistence type="inferred from homology"/>
<comment type="caution">
    <text evidence="8">The sequence shown here is derived from an EMBL/GenBank/DDBJ whole genome shotgun (WGS) entry which is preliminary data.</text>
</comment>
<dbReference type="Gene3D" id="3.10.450.50">
    <property type="match status" value="1"/>
</dbReference>
<dbReference type="InterPro" id="IPR013324">
    <property type="entry name" value="RNA_pol_sigma_r3/r4-like"/>
</dbReference>
<evidence type="ECO:0000256" key="4">
    <source>
        <dbReference type="ARBA" id="ARBA00023082"/>
    </source>
</evidence>
<dbReference type="NCBIfam" id="NF007214">
    <property type="entry name" value="PRK09636.1"/>
    <property type="match status" value="1"/>
</dbReference>
<dbReference type="Gene3D" id="1.10.1740.10">
    <property type="match status" value="1"/>
</dbReference>
<keyword evidence="5" id="KW-0804">Transcription</keyword>
<dbReference type="NCBIfam" id="TIGR02937">
    <property type="entry name" value="sigma70-ECF"/>
    <property type="match status" value="1"/>
</dbReference>
<dbReference type="AlphaFoldDB" id="A0AAE3KJJ0"/>
<dbReference type="InterPro" id="IPR014284">
    <property type="entry name" value="RNA_pol_sigma-70_dom"/>
</dbReference>
<dbReference type="SUPFAM" id="SSF88946">
    <property type="entry name" value="Sigma2 domain of RNA polymerase sigma factors"/>
    <property type="match status" value="1"/>
</dbReference>
<dbReference type="InterPro" id="IPR013249">
    <property type="entry name" value="RNA_pol_sigma70_r4_t2"/>
</dbReference>
<dbReference type="EMBL" id="JAMTCK010000020">
    <property type="protein sequence ID" value="MCP2169685.1"/>
    <property type="molecule type" value="Genomic_DNA"/>
</dbReference>
<dbReference type="InterPro" id="IPR036388">
    <property type="entry name" value="WH-like_DNA-bd_sf"/>
</dbReference>
<evidence type="ECO:0000313" key="8">
    <source>
        <dbReference type="EMBL" id="MCP2169685.1"/>
    </source>
</evidence>
<dbReference type="GO" id="GO:0003677">
    <property type="term" value="F:DNA binding"/>
    <property type="evidence" value="ECO:0007669"/>
    <property type="project" value="InterPro"/>
</dbReference>
<dbReference type="RefSeq" id="WP_253778857.1">
    <property type="nucleotide sequence ID" value="NZ_JAMTCK010000020.1"/>
</dbReference>
<evidence type="ECO:0000313" key="9">
    <source>
        <dbReference type="Proteomes" id="UP001206128"/>
    </source>
</evidence>
<evidence type="ECO:0000256" key="3">
    <source>
        <dbReference type="ARBA" id="ARBA00023015"/>
    </source>
</evidence>
<gene>
    <name evidence="8" type="ORF">LX83_006571</name>
</gene>
<dbReference type="InterPro" id="IPR007627">
    <property type="entry name" value="RNA_pol_sigma70_r2"/>
</dbReference>
<dbReference type="PANTHER" id="PTHR30173:SF43">
    <property type="entry name" value="ECF RNA POLYMERASE SIGMA FACTOR SIGI-RELATED"/>
    <property type="match status" value="1"/>
</dbReference>
<dbReference type="GO" id="GO:0006352">
    <property type="term" value="P:DNA-templated transcription initiation"/>
    <property type="evidence" value="ECO:0007669"/>
    <property type="project" value="InterPro"/>
</dbReference>
<keyword evidence="9" id="KW-1185">Reference proteome</keyword>
<feature type="domain" description="RNA polymerase sigma-70 region 2" evidence="6">
    <location>
        <begin position="19"/>
        <end position="85"/>
    </location>
</feature>
<keyword evidence="4" id="KW-0731">Sigma factor</keyword>
<evidence type="ECO:0000256" key="5">
    <source>
        <dbReference type="ARBA" id="ARBA00023163"/>
    </source>
</evidence>
<dbReference type="Pfam" id="PF04542">
    <property type="entry name" value="Sigma70_r2"/>
    <property type="match status" value="1"/>
</dbReference>
<dbReference type="PANTHER" id="PTHR30173">
    <property type="entry name" value="SIGMA 19 FACTOR"/>
    <property type="match status" value="1"/>
</dbReference>
<evidence type="ECO:0000256" key="1">
    <source>
        <dbReference type="ARBA" id="ARBA00010641"/>
    </source>
</evidence>
<dbReference type="GO" id="GO:0016987">
    <property type="term" value="F:sigma factor activity"/>
    <property type="evidence" value="ECO:0007669"/>
    <property type="project" value="UniProtKB-KW"/>
</dbReference>
<dbReference type="InterPro" id="IPR032710">
    <property type="entry name" value="NTF2-like_dom_sf"/>
</dbReference>
<comment type="similarity">
    <text evidence="1">Belongs to the sigma-70 factor family. ECF subfamily.</text>
</comment>
<sequence length="323" mass="34809">MTTFAGHGDGRLDPDLSAIMRERRQLTNLAYRLLGSLADAEDVVQETYARWYALSRQQQEAIRSPAAWLTTVAGRICLDLLGSARARRERYVGEWVPEPLPDRAEWGSASSGGATADPADRITLDESVNMAFLVVLDSMTPAERVAFVLHDVFRYSFAEVAEIVGRTPAACRQLASSARRRIRAAQAPATPAAQRAGVVRDFKQAWHAGDINALIGLLDPDATAIGDGGGLVGAAPHPVRGAERIARFLVERVGTQPGVAILERTVNGQPGLVVQLAGVTSAVLAFDIAGDRIRHIWSVLNPHKLRAWTADSPTSPEPAELDT</sequence>
<dbReference type="SUPFAM" id="SSF88659">
    <property type="entry name" value="Sigma3 and sigma4 domains of RNA polymerase sigma factors"/>
    <property type="match status" value="1"/>
</dbReference>
<protein>
    <submittedName>
        <fullName evidence="8">RNA polymerase sigma-70 factor, ECF subfamily</fullName>
    </submittedName>
</protein>
<evidence type="ECO:0000256" key="2">
    <source>
        <dbReference type="ARBA" id="ARBA00011344"/>
    </source>
</evidence>
<dbReference type="InterPro" id="IPR052704">
    <property type="entry name" value="ECF_Sigma-70_Domain"/>
</dbReference>
<dbReference type="InterPro" id="IPR013325">
    <property type="entry name" value="RNA_pol_sigma_r2"/>
</dbReference>
<dbReference type="SUPFAM" id="SSF54427">
    <property type="entry name" value="NTF2-like"/>
    <property type="match status" value="1"/>
</dbReference>
<keyword evidence="3" id="KW-0805">Transcription regulation</keyword>
<feature type="domain" description="RNA polymerase sigma factor 70 region 4 type 2" evidence="7">
    <location>
        <begin position="131"/>
        <end position="182"/>
    </location>
</feature>
<name>A0AAE3KJJ0_9PSEU</name>
<accession>A0AAE3KJJ0</accession>
<dbReference type="Proteomes" id="UP001206128">
    <property type="component" value="Unassembled WGS sequence"/>
</dbReference>
<organism evidence="8 9">
    <name type="scientific">Goodfellowiella coeruleoviolacea</name>
    <dbReference type="NCBI Taxonomy" id="334858"/>
    <lineage>
        <taxon>Bacteria</taxon>
        <taxon>Bacillati</taxon>
        <taxon>Actinomycetota</taxon>
        <taxon>Actinomycetes</taxon>
        <taxon>Pseudonocardiales</taxon>
        <taxon>Pseudonocardiaceae</taxon>
        <taxon>Goodfellowiella</taxon>
    </lineage>
</organism>
<evidence type="ECO:0000259" key="7">
    <source>
        <dbReference type="Pfam" id="PF08281"/>
    </source>
</evidence>
<dbReference type="Gene3D" id="1.10.10.10">
    <property type="entry name" value="Winged helix-like DNA-binding domain superfamily/Winged helix DNA-binding domain"/>
    <property type="match status" value="1"/>
</dbReference>
<comment type="subunit">
    <text evidence="2">Interacts transiently with the RNA polymerase catalytic core formed by RpoA, RpoB, RpoC and RpoZ (2 alpha, 1 beta, 1 beta' and 1 omega subunit) to form the RNA polymerase holoenzyme that can initiate transcription.</text>
</comment>
<dbReference type="Pfam" id="PF08281">
    <property type="entry name" value="Sigma70_r4_2"/>
    <property type="match status" value="1"/>
</dbReference>
<evidence type="ECO:0000259" key="6">
    <source>
        <dbReference type="Pfam" id="PF04542"/>
    </source>
</evidence>